<evidence type="ECO:0008006" key="3">
    <source>
        <dbReference type="Google" id="ProtNLM"/>
    </source>
</evidence>
<comment type="caution">
    <text evidence="1">The sequence shown here is derived from an EMBL/GenBank/DDBJ whole genome shotgun (WGS) entry which is preliminary data.</text>
</comment>
<dbReference type="SUPFAM" id="SSF52058">
    <property type="entry name" value="L domain-like"/>
    <property type="match status" value="1"/>
</dbReference>
<name>A0A0W0FMA4_MONRR</name>
<dbReference type="Proteomes" id="UP000054988">
    <property type="component" value="Unassembled WGS sequence"/>
</dbReference>
<dbReference type="InterPro" id="IPR032675">
    <property type="entry name" value="LRR_dom_sf"/>
</dbReference>
<sequence>MAPSLNSSQNRRLPPEMWLSIFNWATFYPTRNAYSTTYQPFCNFQFSEADRTFRTKRVLALVCREWYALSKEFLYQDIRIGRSQGSLMTALDRRGDGAGYAKLVRRVVLPYQSTTTATYNPNPLPSVEILKLCNQLEVLVRPRLFSTASPDLPIELPRFEFEADCTPLPTLKRLDWNYNFDAERTGGINSLNVVLRNAPNLQYLFLGNFTDRTYITTAQPIQLPHLRTLSLSAISAQILYQLGYRWSLPSLTHIIIGALYIHNIESLWENYGEQLGSVEFGRHLGFLMGDHVGPCLASCPNLEELYYYIFFTLPPTFTDVHYSITSVGLHAATNMMVEDESIWKLLENHFSALLGGALPELRHVHLFGDWDHILHDKRFAPSSARLRSGGYEVHVYP</sequence>
<reference evidence="1 2" key="1">
    <citation type="submission" date="2015-12" db="EMBL/GenBank/DDBJ databases">
        <title>Draft genome sequence of Moniliophthora roreri, the causal agent of frosty pod rot of cacao.</title>
        <authorList>
            <person name="Aime M.C."/>
            <person name="Diaz-Valderrama J.R."/>
            <person name="Kijpornyongpan T."/>
            <person name="Phillips-Mora W."/>
        </authorList>
    </citation>
    <scope>NUCLEOTIDE SEQUENCE [LARGE SCALE GENOMIC DNA]</scope>
    <source>
        <strain evidence="1 2">MCA 2952</strain>
    </source>
</reference>
<dbReference type="EMBL" id="LATX01001846">
    <property type="protein sequence ID" value="KTB37450.1"/>
    <property type="molecule type" value="Genomic_DNA"/>
</dbReference>
<evidence type="ECO:0000313" key="2">
    <source>
        <dbReference type="Proteomes" id="UP000054988"/>
    </source>
</evidence>
<gene>
    <name evidence="1" type="ORF">WG66_9934</name>
</gene>
<dbReference type="eggNOG" id="ENOG502SNK0">
    <property type="taxonomic scope" value="Eukaryota"/>
</dbReference>
<proteinExistence type="predicted"/>
<organism evidence="1 2">
    <name type="scientific">Moniliophthora roreri</name>
    <name type="common">Frosty pod rot fungus</name>
    <name type="synonym">Monilia roreri</name>
    <dbReference type="NCBI Taxonomy" id="221103"/>
    <lineage>
        <taxon>Eukaryota</taxon>
        <taxon>Fungi</taxon>
        <taxon>Dikarya</taxon>
        <taxon>Basidiomycota</taxon>
        <taxon>Agaricomycotina</taxon>
        <taxon>Agaricomycetes</taxon>
        <taxon>Agaricomycetidae</taxon>
        <taxon>Agaricales</taxon>
        <taxon>Marasmiineae</taxon>
        <taxon>Marasmiaceae</taxon>
        <taxon>Moniliophthora</taxon>
    </lineage>
</organism>
<dbReference type="Gene3D" id="3.80.10.10">
    <property type="entry name" value="Ribonuclease Inhibitor"/>
    <property type="match status" value="1"/>
</dbReference>
<accession>A0A0W0FMA4</accession>
<dbReference type="AlphaFoldDB" id="A0A0W0FMA4"/>
<protein>
    <recommendedName>
        <fullName evidence="3">F-box domain-containing protein</fullName>
    </recommendedName>
</protein>
<evidence type="ECO:0000313" key="1">
    <source>
        <dbReference type="EMBL" id="KTB37450.1"/>
    </source>
</evidence>